<keyword evidence="2" id="KW-1185">Reference proteome</keyword>
<protein>
    <submittedName>
        <fullName evidence="1">Uncharacterized protein</fullName>
    </submittedName>
</protein>
<proteinExistence type="predicted"/>
<accession>A0ABN1QBR3</accession>
<dbReference type="EMBL" id="BAAAHH010000002">
    <property type="protein sequence ID" value="GAA0940263.1"/>
    <property type="molecule type" value="Genomic_DNA"/>
</dbReference>
<organism evidence="1 2">
    <name type="scientific">Actinocorallia libanotica</name>
    <dbReference type="NCBI Taxonomy" id="46162"/>
    <lineage>
        <taxon>Bacteria</taxon>
        <taxon>Bacillati</taxon>
        <taxon>Actinomycetota</taxon>
        <taxon>Actinomycetes</taxon>
        <taxon>Streptosporangiales</taxon>
        <taxon>Thermomonosporaceae</taxon>
        <taxon>Actinocorallia</taxon>
    </lineage>
</organism>
<evidence type="ECO:0000313" key="2">
    <source>
        <dbReference type="Proteomes" id="UP001500665"/>
    </source>
</evidence>
<comment type="caution">
    <text evidence="1">The sequence shown here is derived from an EMBL/GenBank/DDBJ whole genome shotgun (WGS) entry which is preliminary data.</text>
</comment>
<sequence>MGLGLAVLCGRRFVNKKHLKWAGGILAVLYVVNQPGAAADLINRMASGLGDAATAVGTFVSSLGA</sequence>
<dbReference type="Proteomes" id="UP001500665">
    <property type="component" value="Unassembled WGS sequence"/>
</dbReference>
<gene>
    <name evidence="1" type="ORF">GCM10009550_09560</name>
</gene>
<name>A0ABN1QBR3_9ACTN</name>
<reference evidence="1 2" key="1">
    <citation type="journal article" date="2019" name="Int. J. Syst. Evol. Microbiol.">
        <title>The Global Catalogue of Microorganisms (GCM) 10K type strain sequencing project: providing services to taxonomists for standard genome sequencing and annotation.</title>
        <authorList>
            <consortium name="The Broad Institute Genomics Platform"/>
            <consortium name="The Broad Institute Genome Sequencing Center for Infectious Disease"/>
            <person name="Wu L."/>
            <person name="Ma J."/>
        </authorList>
    </citation>
    <scope>NUCLEOTIDE SEQUENCE [LARGE SCALE GENOMIC DNA]</scope>
    <source>
        <strain evidence="1 2">JCM 10696</strain>
    </source>
</reference>
<evidence type="ECO:0000313" key="1">
    <source>
        <dbReference type="EMBL" id="GAA0940263.1"/>
    </source>
</evidence>